<evidence type="ECO:0000259" key="2">
    <source>
        <dbReference type="PROSITE" id="PS50181"/>
    </source>
</evidence>
<organism evidence="3 4">
    <name type="scientific">Legionella shakespearei DSM 23087</name>
    <dbReference type="NCBI Taxonomy" id="1122169"/>
    <lineage>
        <taxon>Bacteria</taxon>
        <taxon>Pseudomonadati</taxon>
        <taxon>Pseudomonadota</taxon>
        <taxon>Gammaproteobacteria</taxon>
        <taxon>Legionellales</taxon>
        <taxon>Legionellaceae</taxon>
        <taxon>Legionella</taxon>
    </lineage>
</organism>
<feature type="domain" description="F-box" evidence="2">
    <location>
        <begin position="56"/>
        <end position="102"/>
    </location>
</feature>
<dbReference type="Pfam" id="PF01633">
    <property type="entry name" value="Choline_kinase"/>
    <property type="match status" value="1"/>
</dbReference>
<dbReference type="SMART" id="SM00256">
    <property type="entry name" value="FBOX"/>
    <property type="match status" value="1"/>
</dbReference>
<dbReference type="GO" id="GO:0005737">
    <property type="term" value="C:cytoplasm"/>
    <property type="evidence" value="ECO:0007669"/>
    <property type="project" value="TreeGrafter"/>
</dbReference>
<feature type="transmembrane region" description="Helical" evidence="1">
    <location>
        <begin position="27"/>
        <end position="44"/>
    </location>
</feature>
<accession>A0A0W0YX90</accession>
<dbReference type="CDD" id="cd05151">
    <property type="entry name" value="ChoK-like"/>
    <property type="match status" value="1"/>
</dbReference>
<evidence type="ECO:0000313" key="3">
    <source>
        <dbReference type="EMBL" id="KTD61484.1"/>
    </source>
</evidence>
<dbReference type="SUPFAM" id="SSF81383">
    <property type="entry name" value="F-box domain"/>
    <property type="match status" value="1"/>
</dbReference>
<evidence type="ECO:0000313" key="4">
    <source>
        <dbReference type="Proteomes" id="UP000054600"/>
    </source>
</evidence>
<dbReference type="Proteomes" id="UP000054600">
    <property type="component" value="Unassembled WGS sequence"/>
</dbReference>
<dbReference type="PANTHER" id="PTHR22603">
    <property type="entry name" value="CHOLINE/ETHANOALAMINE KINASE"/>
    <property type="match status" value="1"/>
</dbReference>
<dbReference type="SUPFAM" id="SSF56112">
    <property type="entry name" value="Protein kinase-like (PK-like)"/>
    <property type="match status" value="1"/>
</dbReference>
<dbReference type="GO" id="GO:0006646">
    <property type="term" value="P:phosphatidylethanolamine biosynthetic process"/>
    <property type="evidence" value="ECO:0007669"/>
    <property type="project" value="TreeGrafter"/>
</dbReference>
<reference evidence="3 4" key="1">
    <citation type="submission" date="2015-11" db="EMBL/GenBank/DDBJ databases">
        <title>Genomic analysis of 38 Legionella species identifies large and diverse effector repertoires.</title>
        <authorList>
            <person name="Burstein D."/>
            <person name="Amaro F."/>
            <person name="Zusman T."/>
            <person name="Lifshitz Z."/>
            <person name="Cohen O."/>
            <person name="Gilbert J.A."/>
            <person name="Pupko T."/>
            <person name="Shuman H.A."/>
            <person name="Segal G."/>
        </authorList>
    </citation>
    <scope>NUCLEOTIDE SEQUENCE [LARGE SCALE GENOMIC DNA]</scope>
    <source>
        <strain evidence="3 4">ATCC 49655</strain>
    </source>
</reference>
<dbReference type="InterPro" id="IPR001810">
    <property type="entry name" value="F-box_dom"/>
</dbReference>
<protein>
    <submittedName>
        <fullName evidence="3">Choline kinase</fullName>
    </submittedName>
</protein>
<dbReference type="InterPro" id="IPR036047">
    <property type="entry name" value="F-box-like_dom_sf"/>
</dbReference>
<keyword evidence="1" id="KW-0472">Membrane</keyword>
<dbReference type="Gene3D" id="3.30.200.20">
    <property type="entry name" value="Phosphorylase Kinase, domain 1"/>
    <property type="match status" value="1"/>
</dbReference>
<dbReference type="PROSITE" id="PS50181">
    <property type="entry name" value="FBOX"/>
    <property type="match status" value="1"/>
</dbReference>
<evidence type="ECO:0000256" key="1">
    <source>
        <dbReference type="SAM" id="Phobius"/>
    </source>
</evidence>
<keyword evidence="1" id="KW-1133">Transmembrane helix</keyword>
<dbReference type="InterPro" id="IPR011009">
    <property type="entry name" value="Kinase-like_dom_sf"/>
</dbReference>
<keyword evidence="3" id="KW-0418">Kinase</keyword>
<keyword evidence="4" id="KW-1185">Reference proteome</keyword>
<keyword evidence="3" id="KW-0808">Transferase</keyword>
<dbReference type="GO" id="GO:0004305">
    <property type="term" value="F:ethanolamine kinase activity"/>
    <property type="evidence" value="ECO:0007669"/>
    <property type="project" value="TreeGrafter"/>
</dbReference>
<dbReference type="Gene3D" id="1.20.1280.50">
    <property type="match status" value="1"/>
</dbReference>
<dbReference type="eggNOG" id="COG0510">
    <property type="taxonomic scope" value="Bacteria"/>
</dbReference>
<dbReference type="EMBL" id="LNYW01000035">
    <property type="protein sequence ID" value="KTD61484.1"/>
    <property type="molecule type" value="Genomic_DNA"/>
</dbReference>
<name>A0A0W0YX90_9GAMM</name>
<gene>
    <name evidence="3" type="ORF">Lsha_1241</name>
</gene>
<dbReference type="PANTHER" id="PTHR22603:SF66">
    <property type="entry name" value="ETHANOLAMINE KINASE"/>
    <property type="match status" value="1"/>
</dbReference>
<comment type="caution">
    <text evidence="3">The sequence shown here is derived from an EMBL/GenBank/DDBJ whole genome shotgun (WGS) entry which is preliminary data.</text>
</comment>
<dbReference type="PATRIC" id="fig|1122169.6.peg.1433"/>
<dbReference type="STRING" id="1122169.Lsha_1241"/>
<sequence>MPLTVATFWFYPVLVESARCCFININLYQYMIMFCIIKAYFLIIPDTTMKLNFFGQDPRLALPDHLIVYILSLLDPESQHKAAMVSRQWKDCVQLTRKYISLLPVIHRIPALNFAGLDVLKFKLLAGGMTNTTYKLGIRYTPEQYVLRIPGKGSSAFIRRTDEANNALQAASDSLKLNVPVIHFDPEDGLQLTQFIKGVHPLDETALERKDILQEIAGMMKRLHSSEPFKNSTDFFQRNEDLLQTLKAKNFAFTGSIDVIEEQMARLKALFSAYQIKMLPCHNDTTPMNFILSYQGRGADRKEVIHEIDWEYSSNNDFLWDLVYFIVEAKLRKDQELTLLTTYFGESGVTDSVLAWVEMYKPVIEWWITIWSWTQVANRADAVDLDSYVRLGDERYQKTVIYLESREYKEAIKLIEEDRAVATCTGKRPF</sequence>
<dbReference type="Gene3D" id="3.90.1200.10">
    <property type="match status" value="1"/>
</dbReference>
<proteinExistence type="predicted"/>
<dbReference type="AlphaFoldDB" id="A0A0W0YX90"/>
<dbReference type="Pfam" id="PF00646">
    <property type="entry name" value="F-box"/>
    <property type="match status" value="1"/>
</dbReference>
<keyword evidence="1" id="KW-0812">Transmembrane</keyword>